<dbReference type="CDD" id="cd18787">
    <property type="entry name" value="SF2_C_DEAD"/>
    <property type="match status" value="1"/>
</dbReference>
<dbReference type="PROSITE" id="PS51192">
    <property type="entry name" value="HELICASE_ATP_BIND_1"/>
    <property type="match status" value="1"/>
</dbReference>
<dbReference type="PROSITE" id="PS51194">
    <property type="entry name" value="HELICASE_CTER"/>
    <property type="match status" value="1"/>
</dbReference>
<dbReference type="Proteomes" id="UP000018208">
    <property type="component" value="Unassembled WGS sequence"/>
</dbReference>
<evidence type="ECO:0000313" key="9">
    <source>
        <dbReference type="EMBL" id="KAH0574413.1"/>
    </source>
</evidence>
<evidence type="ECO:0000256" key="3">
    <source>
        <dbReference type="ARBA" id="ARBA00022806"/>
    </source>
</evidence>
<dbReference type="InterPro" id="IPR014014">
    <property type="entry name" value="RNA_helicase_DEAD_Q_motif"/>
</dbReference>
<dbReference type="Pfam" id="PF00270">
    <property type="entry name" value="DEAD"/>
    <property type="match status" value="1"/>
</dbReference>
<dbReference type="GeneID" id="94298392"/>
<dbReference type="Pfam" id="PF00271">
    <property type="entry name" value="Helicase_C"/>
    <property type="match status" value="1"/>
</dbReference>
<keyword evidence="4" id="KW-0067">ATP-binding</keyword>
<dbReference type="PROSITE" id="PS51195">
    <property type="entry name" value="Q_MOTIF"/>
    <property type="match status" value="1"/>
</dbReference>
<evidence type="ECO:0000259" key="6">
    <source>
        <dbReference type="PROSITE" id="PS51192"/>
    </source>
</evidence>
<proteinExistence type="predicted"/>
<feature type="short sequence motif" description="Q motif" evidence="5">
    <location>
        <begin position="29"/>
        <end position="57"/>
    </location>
</feature>
<comment type="caution">
    <text evidence="9">The sequence shown here is derived from an EMBL/GenBank/DDBJ whole genome shotgun (WGS) entry which is preliminary data.</text>
</comment>
<dbReference type="GO" id="GO:0016787">
    <property type="term" value="F:hydrolase activity"/>
    <property type="evidence" value="ECO:0007669"/>
    <property type="project" value="UniProtKB-KW"/>
</dbReference>
<dbReference type="InterPro" id="IPR014001">
    <property type="entry name" value="Helicase_ATP-bd"/>
</dbReference>
<dbReference type="EMBL" id="AUWU02000004">
    <property type="protein sequence ID" value="KAH0574413.1"/>
    <property type="molecule type" value="Genomic_DNA"/>
</dbReference>
<keyword evidence="3 9" id="KW-0347">Helicase</keyword>
<keyword evidence="10" id="KW-1185">Reference proteome</keyword>
<feature type="domain" description="Helicase ATP-binding" evidence="6">
    <location>
        <begin position="60"/>
        <end position="235"/>
    </location>
</feature>
<evidence type="ECO:0000256" key="4">
    <source>
        <dbReference type="ARBA" id="ARBA00022840"/>
    </source>
</evidence>
<dbReference type="GO" id="GO:0005524">
    <property type="term" value="F:ATP binding"/>
    <property type="evidence" value="ECO:0007669"/>
    <property type="project" value="UniProtKB-KW"/>
</dbReference>
<dbReference type="InterPro" id="IPR001650">
    <property type="entry name" value="Helicase_C-like"/>
</dbReference>
<evidence type="ECO:0000259" key="7">
    <source>
        <dbReference type="PROSITE" id="PS51194"/>
    </source>
</evidence>
<dbReference type="InterPro" id="IPR027417">
    <property type="entry name" value="P-loop_NTPase"/>
</dbReference>
<evidence type="ECO:0000256" key="1">
    <source>
        <dbReference type="ARBA" id="ARBA00022741"/>
    </source>
</evidence>
<accession>A0A9P8LU46</accession>
<dbReference type="GO" id="GO:0003724">
    <property type="term" value="F:RNA helicase activity"/>
    <property type="evidence" value="ECO:0007669"/>
    <property type="project" value="InterPro"/>
</dbReference>
<evidence type="ECO:0000259" key="8">
    <source>
        <dbReference type="PROSITE" id="PS51195"/>
    </source>
</evidence>
<organism evidence="9 10">
    <name type="scientific">Spironucleus salmonicida</name>
    <dbReference type="NCBI Taxonomy" id="348837"/>
    <lineage>
        <taxon>Eukaryota</taxon>
        <taxon>Metamonada</taxon>
        <taxon>Diplomonadida</taxon>
        <taxon>Hexamitidae</taxon>
        <taxon>Hexamitinae</taxon>
        <taxon>Spironucleus</taxon>
    </lineage>
</organism>
<dbReference type="GO" id="GO:0003676">
    <property type="term" value="F:nucleic acid binding"/>
    <property type="evidence" value="ECO:0007669"/>
    <property type="project" value="InterPro"/>
</dbReference>
<dbReference type="Gene3D" id="3.40.50.300">
    <property type="entry name" value="P-loop containing nucleotide triphosphate hydrolases"/>
    <property type="match status" value="2"/>
</dbReference>
<keyword evidence="2" id="KW-0378">Hydrolase</keyword>
<dbReference type="SMART" id="SM00490">
    <property type="entry name" value="HELICc"/>
    <property type="match status" value="1"/>
</dbReference>
<reference evidence="9 10" key="1">
    <citation type="journal article" date="2014" name="PLoS Genet.">
        <title>The Genome of Spironucleus salmonicida Highlights a Fish Pathogen Adapted to Fluctuating Environments.</title>
        <authorList>
            <person name="Xu F."/>
            <person name="Jerlstrom-Hultqvist J."/>
            <person name="Einarsson E."/>
            <person name="Astvaldsson A."/>
            <person name="Svard S.G."/>
            <person name="Andersson J.O."/>
        </authorList>
    </citation>
    <scope>NUCLEOTIDE SEQUENCE [LARGE SCALE GENOMIC DNA]</scope>
    <source>
        <strain evidence="9 10">ATCC 50377</strain>
    </source>
</reference>
<evidence type="ECO:0000256" key="5">
    <source>
        <dbReference type="PROSITE-ProRule" id="PRU00552"/>
    </source>
</evidence>
<evidence type="ECO:0000256" key="2">
    <source>
        <dbReference type="ARBA" id="ARBA00022801"/>
    </source>
</evidence>
<keyword evidence="1" id="KW-0547">Nucleotide-binding</keyword>
<feature type="domain" description="Helicase C-terminal" evidence="7">
    <location>
        <begin position="246"/>
        <end position="409"/>
    </location>
</feature>
<dbReference type="SUPFAM" id="SSF52540">
    <property type="entry name" value="P-loop containing nucleoside triphosphate hydrolases"/>
    <property type="match status" value="1"/>
</dbReference>
<gene>
    <name evidence="9" type="ORF">SS50377_24369</name>
</gene>
<dbReference type="KEGG" id="ssao:94298392"/>
<dbReference type="OrthoDB" id="10265785at2759"/>
<feature type="domain" description="DEAD-box RNA helicase Q" evidence="8">
    <location>
        <begin position="29"/>
        <end position="57"/>
    </location>
</feature>
<dbReference type="AlphaFoldDB" id="A0A9P8LU46"/>
<dbReference type="RefSeq" id="XP_067765186.1">
    <property type="nucleotide sequence ID" value="XM_067908212.1"/>
</dbReference>
<name>A0A9P8LU46_9EUKA</name>
<sequence length="422" mass="47847">MFISFSRLNMSLPTQDNREQTEDIRGSGVKFSQLNLKPYLVTSLQAVNFITATPIQEKTIPIALTLVDIVARAKNGTGKTGAFLIPILNQIKPQINTIQAVIVVNTRELAMQISSVTQNLGKLVNGVQNRVMCLVGGNSHGDDIMRINQYNPSILIATTLKLRVFLQEKLINLSQTKILVADEADKIIQQHEPLADLLIIKSHMHKDHQTMIFSATYQSEVQQFTQLHMTNPEFINCQQDKLTLSGITQYVAQVRQQDLKFKLLMILFKHLQIRQAIIFVNSTQRCEQIHHLVQSQLEIPSSFVHSKLTQFERSKVFHEFSQQNTRILVATDLYTRGIDIRTVNVVINFDVPRYADDYLHRIGRCGRFGHKGLAITFQSGPAELETCQAIDEMLNSPMIPLPSDLKKIPNSQYAILDSDIKF</sequence>
<protein>
    <submittedName>
        <fullName evidence="9">ATP-dependent RNA helicase DHH1</fullName>
    </submittedName>
</protein>
<dbReference type="InterPro" id="IPR011545">
    <property type="entry name" value="DEAD/DEAH_box_helicase_dom"/>
</dbReference>
<dbReference type="SMART" id="SM00487">
    <property type="entry name" value="DEXDc"/>
    <property type="match status" value="1"/>
</dbReference>
<evidence type="ECO:0000313" key="10">
    <source>
        <dbReference type="Proteomes" id="UP000018208"/>
    </source>
</evidence>
<dbReference type="PANTHER" id="PTHR47960">
    <property type="entry name" value="DEAD-BOX ATP-DEPENDENT RNA HELICASE 50"/>
    <property type="match status" value="1"/>
</dbReference>